<evidence type="ECO:0000313" key="3">
    <source>
        <dbReference type="Proteomes" id="UP000298416"/>
    </source>
</evidence>
<dbReference type="InterPro" id="IPR003892">
    <property type="entry name" value="CUE"/>
</dbReference>
<protein>
    <recommendedName>
        <fullName evidence="1">CUE domain-containing protein</fullName>
    </recommendedName>
</protein>
<dbReference type="PROSITE" id="PS51140">
    <property type="entry name" value="CUE"/>
    <property type="match status" value="1"/>
</dbReference>
<dbReference type="Gene3D" id="1.10.8.10">
    <property type="entry name" value="DNA helicase RuvA subunit, C-terminal domain"/>
    <property type="match status" value="1"/>
</dbReference>
<keyword evidence="3" id="KW-1185">Reference proteome</keyword>
<dbReference type="InterPro" id="IPR041806">
    <property type="entry name" value="CID5/6/7_CUE"/>
</dbReference>
<dbReference type="AlphaFoldDB" id="A0A8X8XZG6"/>
<name>A0A8X8XZG6_SALSN</name>
<dbReference type="EMBL" id="PNBA02000005">
    <property type="protein sequence ID" value="KAG6423366.1"/>
    <property type="molecule type" value="Genomic_DNA"/>
</dbReference>
<evidence type="ECO:0000313" key="2">
    <source>
        <dbReference type="EMBL" id="KAG6423366.1"/>
    </source>
</evidence>
<dbReference type="PANTHER" id="PTHR37252">
    <property type="entry name" value="POLYADENYLATE-BINDING PROTEIN-INTERACTING PROTEIN 6"/>
    <property type="match status" value="1"/>
</dbReference>
<proteinExistence type="predicted"/>
<accession>A0A8X8XZG6</accession>
<reference evidence="2" key="2">
    <citation type="submission" date="2020-08" db="EMBL/GenBank/DDBJ databases">
        <title>Plant Genome Project.</title>
        <authorList>
            <person name="Zhang R.-G."/>
        </authorList>
    </citation>
    <scope>NUCLEOTIDE SEQUENCE</scope>
    <source>
        <strain evidence="2">Huo1</strain>
        <tissue evidence="2">Leaf</tissue>
    </source>
</reference>
<feature type="domain" description="CUE" evidence="1">
    <location>
        <begin position="135"/>
        <end position="178"/>
    </location>
</feature>
<dbReference type="CDD" id="cd14371">
    <property type="entry name" value="CUE_CID7_like"/>
    <property type="match status" value="1"/>
</dbReference>
<comment type="caution">
    <text evidence="2">The sequence shown here is derived from an EMBL/GenBank/DDBJ whole genome shotgun (WGS) entry which is preliminary data.</text>
</comment>
<dbReference type="InterPro" id="IPR038981">
    <property type="entry name" value="CID5/CID6"/>
</dbReference>
<evidence type="ECO:0000259" key="1">
    <source>
        <dbReference type="PROSITE" id="PS51140"/>
    </source>
</evidence>
<sequence length="371" mass="40843">MMEITSMPVGCSLVDLDLSGFIVLTIPNIAAMKTGSSLNPYAAAYVPLFKRGPADLTKEFGSPQEFNSGNEVGQKFGYHPVNLFPRGQHPNVYRSHSQSLGAPQTAEYPKWKDNRSSEFFASTSQYPEKQSFDVDSDMDLAYLQMIFPGISDESLSDVYQANRCDLDSAVDMLNQLEVQHGDSTDKLPDTLDIGDVPDSVPVKAPQGAKNATGGASTSTLSDFQTQAGTWLSREPRQVQPSKCRGHICRVLWSLGIEIGSRKQPAKSMLPCDLDELYTGSKLLIPTDNGNQQKNQLPADLVLVVDEKPHDVFTRDTNALMMMMMMMMRQCITLAEAVGVMTMELTMVDGLTLSVSITFIVSPGYDMRTWIV</sequence>
<dbReference type="GO" id="GO:0043130">
    <property type="term" value="F:ubiquitin binding"/>
    <property type="evidence" value="ECO:0007669"/>
    <property type="project" value="InterPro"/>
</dbReference>
<gene>
    <name evidence="2" type="ORF">SASPL_113760</name>
</gene>
<organism evidence="2">
    <name type="scientific">Salvia splendens</name>
    <name type="common">Scarlet sage</name>
    <dbReference type="NCBI Taxonomy" id="180675"/>
    <lineage>
        <taxon>Eukaryota</taxon>
        <taxon>Viridiplantae</taxon>
        <taxon>Streptophyta</taxon>
        <taxon>Embryophyta</taxon>
        <taxon>Tracheophyta</taxon>
        <taxon>Spermatophyta</taxon>
        <taxon>Magnoliopsida</taxon>
        <taxon>eudicotyledons</taxon>
        <taxon>Gunneridae</taxon>
        <taxon>Pentapetalae</taxon>
        <taxon>asterids</taxon>
        <taxon>lamiids</taxon>
        <taxon>Lamiales</taxon>
        <taxon>Lamiaceae</taxon>
        <taxon>Nepetoideae</taxon>
        <taxon>Mentheae</taxon>
        <taxon>Salviinae</taxon>
        <taxon>Salvia</taxon>
        <taxon>Salvia subgen. Calosphace</taxon>
        <taxon>core Calosphace</taxon>
    </lineage>
</organism>
<dbReference type="PANTHER" id="PTHR37252:SF3">
    <property type="entry name" value="POLYADENYLATE-BINDING PROTEIN-INTERACTING PROTEIN 6"/>
    <property type="match status" value="1"/>
</dbReference>
<reference evidence="2" key="1">
    <citation type="submission" date="2018-01" db="EMBL/GenBank/DDBJ databases">
        <authorList>
            <person name="Mao J.F."/>
        </authorList>
    </citation>
    <scope>NUCLEOTIDE SEQUENCE</scope>
    <source>
        <strain evidence="2">Huo1</strain>
        <tissue evidence="2">Leaf</tissue>
    </source>
</reference>
<dbReference type="Proteomes" id="UP000298416">
    <property type="component" value="Unassembled WGS sequence"/>
</dbReference>